<feature type="region of interest" description="Disordered" evidence="1">
    <location>
        <begin position="37"/>
        <end position="100"/>
    </location>
</feature>
<feature type="compositionally biased region" description="Acidic residues" evidence="1">
    <location>
        <begin position="37"/>
        <end position="48"/>
    </location>
</feature>
<evidence type="ECO:0000313" key="3">
    <source>
        <dbReference type="EnsemblMetazoa" id="AALFPA23_012750.P18370"/>
    </source>
</evidence>
<dbReference type="EnsemblMetazoa" id="AALFPA23_012750.R18370">
    <property type="protein sequence ID" value="AALFPA23_012750.P18370"/>
    <property type="gene ID" value="AALFPA23_012750"/>
</dbReference>
<dbReference type="Proteomes" id="UP000069940">
    <property type="component" value="Unassembled WGS sequence"/>
</dbReference>
<protein>
    <recommendedName>
        <fullName evidence="5">Secreted protein</fullName>
    </recommendedName>
</protein>
<feature type="signal peptide" evidence="2">
    <location>
        <begin position="1"/>
        <end position="34"/>
    </location>
</feature>
<proteinExistence type="predicted"/>
<evidence type="ECO:0000256" key="2">
    <source>
        <dbReference type="SAM" id="SignalP"/>
    </source>
</evidence>
<dbReference type="GeneID" id="109410939"/>
<keyword evidence="2" id="KW-0732">Signal</keyword>
<feature type="chain" id="PRO_5045509715" description="Secreted protein" evidence="2">
    <location>
        <begin position="35"/>
        <end position="400"/>
    </location>
</feature>
<name>A0ABM1YWK6_AEDAL</name>
<sequence>MMFQSACCCCCRNQFNQSASLFLFLFGAVGGMDGEYESEEYLEEEENADKEGQEGDQTGDPLVASQMDDNNSSADKHAEDTDMPSGIRYDPDLSDSDDEGRQSTFSFNGVFVQRLYKSQLRPKELSQGCVHGNSLDEVLQCMWKHASKLVRREVQFQDDVPCWSEKQVPDFADVEKFVLLQDTVKKKVYQTSAIGKRLLTSWRNKSIKVLVHVYSTNVGSLGQYQQVMRKLIAPQNPDRSGAHSTRDDSGLANELRTNHPHIEGHFSSWLLWANLINSSPAHNRDQMAHADSPPLELSKYFRWTGVSEAARLQSVHRGMVAAQTNNDAWCRDMDELSKDLNTALNILHGIQRKMENLSARGSNSSELFAAMESATRPEESNFSLQIAERVTDCEDVDHAE</sequence>
<reference evidence="4" key="1">
    <citation type="journal article" date="2015" name="Proc. Natl. Acad. Sci. U.S.A.">
        <title>Genome sequence of the Asian Tiger mosquito, Aedes albopictus, reveals insights into its biology, genetics, and evolution.</title>
        <authorList>
            <person name="Chen X.G."/>
            <person name="Jiang X."/>
            <person name="Gu J."/>
            <person name="Xu M."/>
            <person name="Wu Y."/>
            <person name="Deng Y."/>
            <person name="Zhang C."/>
            <person name="Bonizzoni M."/>
            <person name="Dermauw W."/>
            <person name="Vontas J."/>
            <person name="Armbruster P."/>
            <person name="Huang X."/>
            <person name="Yang Y."/>
            <person name="Zhang H."/>
            <person name="He W."/>
            <person name="Peng H."/>
            <person name="Liu Y."/>
            <person name="Wu K."/>
            <person name="Chen J."/>
            <person name="Lirakis M."/>
            <person name="Topalis P."/>
            <person name="Van Leeuwen T."/>
            <person name="Hall A.B."/>
            <person name="Jiang X."/>
            <person name="Thorpe C."/>
            <person name="Mueller R.L."/>
            <person name="Sun C."/>
            <person name="Waterhouse R.M."/>
            <person name="Yan G."/>
            <person name="Tu Z.J."/>
            <person name="Fang X."/>
            <person name="James A.A."/>
        </authorList>
    </citation>
    <scope>NUCLEOTIDE SEQUENCE [LARGE SCALE GENOMIC DNA]</scope>
    <source>
        <strain evidence="4">Foshan</strain>
    </source>
</reference>
<feature type="compositionally biased region" description="Basic and acidic residues" evidence="1">
    <location>
        <begin position="240"/>
        <end position="249"/>
    </location>
</feature>
<evidence type="ECO:0000256" key="1">
    <source>
        <dbReference type="SAM" id="MobiDB-lite"/>
    </source>
</evidence>
<dbReference type="RefSeq" id="XP_029710549.1">
    <property type="nucleotide sequence ID" value="XM_029854689.2"/>
</dbReference>
<reference evidence="3" key="2">
    <citation type="submission" date="2025-05" db="UniProtKB">
        <authorList>
            <consortium name="EnsemblMetazoa"/>
        </authorList>
    </citation>
    <scope>IDENTIFICATION</scope>
    <source>
        <strain evidence="3">Foshan</strain>
    </source>
</reference>
<evidence type="ECO:0008006" key="5">
    <source>
        <dbReference type="Google" id="ProtNLM"/>
    </source>
</evidence>
<feature type="region of interest" description="Disordered" evidence="1">
    <location>
        <begin position="235"/>
        <end position="255"/>
    </location>
</feature>
<organism evidence="3 4">
    <name type="scientific">Aedes albopictus</name>
    <name type="common">Asian tiger mosquito</name>
    <name type="synonym">Stegomyia albopicta</name>
    <dbReference type="NCBI Taxonomy" id="7160"/>
    <lineage>
        <taxon>Eukaryota</taxon>
        <taxon>Metazoa</taxon>
        <taxon>Ecdysozoa</taxon>
        <taxon>Arthropoda</taxon>
        <taxon>Hexapoda</taxon>
        <taxon>Insecta</taxon>
        <taxon>Pterygota</taxon>
        <taxon>Neoptera</taxon>
        <taxon>Endopterygota</taxon>
        <taxon>Diptera</taxon>
        <taxon>Nematocera</taxon>
        <taxon>Culicoidea</taxon>
        <taxon>Culicidae</taxon>
        <taxon>Culicinae</taxon>
        <taxon>Aedini</taxon>
        <taxon>Aedes</taxon>
        <taxon>Stegomyia</taxon>
    </lineage>
</organism>
<keyword evidence="4" id="KW-1185">Reference proteome</keyword>
<accession>A0ABM1YWK6</accession>
<evidence type="ECO:0000313" key="4">
    <source>
        <dbReference type="Proteomes" id="UP000069940"/>
    </source>
</evidence>